<dbReference type="OrthoDB" id="288036at2759"/>
<evidence type="ECO:0000313" key="1">
    <source>
        <dbReference type="EMBL" id="CAD8056556.1"/>
    </source>
</evidence>
<organism evidence="1 2">
    <name type="scientific">Paramecium sonneborni</name>
    <dbReference type="NCBI Taxonomy" id="65129"/>
    <lineage>
        <taxon>Eukaryota</taxon>
        <taxon>Sar</taxon>
        <taxon>Alveolata</taxon>
        <taxon>Ciliophora</taxon>
        <taxon>Intramacronucleata</taxon>
        <taxon>Oligohymenophorea</taxon>
        <taxon>Peniculida</taxon>
        <taxon>Parameciidae</taxon>
        <taxon>Paramecium</taxon>
    </lineage>
</organism>
<accession>A0A8S1KV07</accession>
<dbReference type="AlphaFoldDB" id="A0A8S1KV07"/>
<comment type="caution">
    <text evidence="1">The sequence shown here is derived from an EMBL/GenBank/DDBJ whole genome shotgun (WGS) entry which is preliminary data.</text>
</comment>
<dbReference type="EMBL" id="CAJJDN010000010">
    <property type="protein sequence ID" value="CAD8056556.1"/>
    <property type="molecule type" value="Genomic_DNA"/>
</dbReference>
<gene>
    <name evidence="1" type="ORF">PSON_ATCC_30995.1.T0100298</name>
</gene>
<name>A0A8S1KV07_9CILI</name>
<keyword evidence="2" id="KW-1185">Reference proteome</keyword>
<reference evidence="1" key="1">
    <citation type="submission" date="2021-01" db="EMBL/GenBank/DDBJ databases">
        <authorList>
            <consortium name="Genoscope - CEA"/>
            <person name="William W."/>
        </authorList>
    </citation>
    <scope>NUCLEOTIDE SEQUENCE</scope>
</reference>
<sequence>MHKPYKGLIDPSGYNYGGQSLMWFEKYNHREYLNKVKAWPLNHMKYLENEYPIQESKYQPYKNPLSSESVTFIKPKSEIVPENKPHFFRRVQSSIDPGLQQTLHQPNQMWPKHKKYREKTSGQYLQYLNPNNDPYGYKESKIRTKNDRKGLSYASNLMKFTFKEETILQEFDKYFQRKINSGETITIEIIQSIVIQLGQQFKIKSLDTFSKLFNHISKQCQLSLKDYELMYTNVLSKLG</sequence>
<protein>
    <submittedName>
        <fullName evidence="1">Uncharacterized protein</fullName>
    </submittedName>
</protein>
<dbReference type="Proteomes" id="UP000692954">
    <property type="component" value="Unassembled WGS sequence"/>
</dbReference>
<proteinExistence type="predicted"/>
<evidence type="ECO:0000313" key="2">
    <source>
        <dbReference type="Proteomes" id="UP000692954"/>
    </source>
</evidence>